<proteinExistence type="predicted"/>
<evidence type="ECO:0000256" key="1">
    <source>
        <dbReference type="SAM" id="MobiDB-lite"/>
    </source>
</evidence>
<feature type="compositionally biased region" description="Basic and acidic residues" evidence="1">
    <location>
        <begin position="1"/>
        <end position="10"/>
    </location>
</feature>
<feature type="non-terminal residue" evidence="3">
    <location>
        <position position="598"/>
    </location>
</feature>
<feature type="domain" description="F-box" evidence="2">
    <location>
        <begin position="174"/>
        <end position="222"/>
    </location>
</feature>
<dbReference type="Pfam" id="PF00646">
    <property type="entry name" value="F-box"/>
    <property type="match status" value="1"/>
</dbReference>
<dbReference type="Pfam" id="PF08387">
    <property type="entry name" value="FBD"/>
    <property type="match status" value="1"/>
</dbReference>
<name>A0AAU9RPE1_THLAR</name>
<dbReference type="PANTHER" id="PTHR31900">
    <property type="entry name" value="F-BOX/RNI SUPERFAMILY PROTEIN-RELATED"/>
    <property type="match status" value="1"/>
</dbReference>
<feature type="region of interest" description="Disordered" evidence="1">
    <location>
        <begin position="1"/>
        <end position="79"/>
    </location>
</feature>
<dbReference type="Proteomes" id="UP000836841">
    <property type="component" value="Chromosome 2"/>
</dbReference>
<accession>A0AAU9RPE1</accession>
<dbReference type="InterPro" id="IPR055411">
    <property type="entry name" value="LRR_FXL15/At3g58940/PEG3-like"/>
</dbReference>
<evidence type="ECO:0000313" key="3">
    <source>
        <dbReference type="EMBL" id="CAH2046497.1"/>
    </source>
</evidence>
<dbReference type="SMART" id="SM00579">
    <property type="entry name" value="FBD"/>
    <property type="match status" value="1"/>
</dbReference>
<feature type="compositionally biased region" description="Basic and acidic residues" evidence="1">
    <location>
        <begin position="22"/>
        <end position="59"/>
    </location>
</feature>
<dbReference type="SUPFAM" id="SSF81383">
    <property type="entry name" value="F-box domain"/>
    <property type="match status" value="1"/>
</dbReference>
<gene>
    <name evidence="3" type="ORF">TAV2_LOCUS6789</name>
</gene>
<dbReference type="PANTHER" id="PTHR31900:SF34">
    <property type="entry name" value="EMB|CAB62440.1-RELATED"/>
    <property type="match status" value="1"/>
</dbReference>
<dbReference type="InterPro" id="IPR053781">
    <property type="entry name" value="F-box_AtFBL13-like"/>
</dbReference>
<keyword evidence="4" id="KW-1185">Reference proteome</keyword>
<dbReference type="CDD" id="cd22160">
    <property type="entry name" value="F-box_AtFBL13-like"/>
    <property type="match status" value="1"/>
</dbReference>
<sequence length="598" mass="68937">MIRRNGEKNPENTQKLAKRKQREYAEAAKDKAKDKAYDMRRREIMQKKLRTKEDTKDYAEETQGEVDEQASRAADNAYEKERAKDYAEYSKERAEDMAYGFKELFSRGRKLNIFRMLGRRLWRLLKMRGRRDRKYNPGPKSRTILFHCYRRRILLSRFCGEKMEEAKIEEPVCEDRISKLPEDLLVSILSHVPTKTAVDTMFLSKRWLSIWSMVPTLEYKDKEDEGESKKSVWWFLDKSLQHHKAPVIDSLCVELGSRCPTDADVGKCVANAVDRLVLELELKLEWSADPTRLPNSLYSSKSLVTLTLSHKILVDFPNSSSCLTSLTTLRLYFVVYKDDDSLPRFLSSCPVLKVLFVERRKGDNVKKFIVKVPSLCFFVYGNVEGVVDIHSSLVIETPALMYLTVMDISGASYSIENMPRLEFADIGYVAFQDDGVILTSLSSVFYLELYLNAEMLVSCSAVNFSRLIQLKIHAESDWLESLMLLLGNAPKLRKLMVDYEYSDQSKDLPLSWNKPKSVPGCLSSQLEIFEWESYEDSEEEEELLTYILANSKSLKTATISMRFGLEDLIMDKLKDIPRASTASQLLFKYATVSYMGQA</sequence>
<protein>
    <recommendedName>
        <fullName evidence="2">F-box domain-containing protein</fullName>
    </recommendedName>
</protein>
<dbReference type="InterPro" id="IPR036047">
    <property type="entry name" value="F-box-like_dom_sf"/>
</dbReference>
<dbReference type="InterPro" id="IPR050232">
    <property type="entry name" value="FBL13/AtMIF1-like"/>
</dbReference>
<dbReference type="SUPFAM" id="SSF52058">
    <property type="entry name" value="L domain-like"/>
    <property type="match status" value="1"/>
</dbReference>
<dbReference type="InterPro" id="IPR032675">
    <property type="entry name" value="LRR_dom_sf"/>
</dbReference>
<evidence type="ECO:0000259" key="2">
    <source>
        <dbReference type="PROSITE" id="PS50181"/>
    </source>
</evidence>
<evidence type="ECO:0000313" key="4">
    <source>
        <dbReference type="Proteomes" id="UP000836841"/>
    </source>
</evidence>
<dbReference type="AlphaFoldDB" id="A0AAU9RPE1"/>
<organism evidence="3 4">
    <name type="scientific">Thlaspi arvense</name>
    <name type="common">Field penny-cress</name>
    <dbReference type="NCBI Taxonomy" id="13288"/>
    <lineage>
        <taxon>Eukaryota</taxon>
        <taxon>Viridiplantae</taxon>
        <taxon>Streptophyta</taxon>
        <taxon>Embryophyta</taxon>
        <taxon>Tracheophyta</taxon>
        <taxon>Spermatophyta</taxon>
        <taxon>Magnoliopsida</taxon>
        <taxon>eudicotyledons</taxon>
        <taxon>Gunneridae</taxon>
        <taxon>Pentapetalae</taxon>
        <taxon>rosids</taxon>
        <taxon>malvids</taxon>
        <taxon>Brassicales</taxon>
        <taxon>Brassicaceae</taxon>
        <taxon>Thlaspideae</taxon>
        <taxon>Thlaspi</taxon>
    </lineage>
</organism>
<dbReference type="InterPro" id="IPR001810">
    <property type="entry name" value="F-box_dom"/>
</dbReference>
<dbReference type="Gene3D" id="3.80.10.10">
    <property type="entry name" value="Ribonuclease Inhibitor"/>
    <property type="match status" value="1"/>
</dbReference>
<dbReference type="EMBL" id="OU466858">
    <property type="protein sequence ID" value="CAH2046497.1"/>
    <property type="molecule type" value="Genomic_DNA"/>
</dbReference>
<dbReference type="InterPro" id="IPR006566">
    <property type="entry name" value="FBD"/>
</dbReference>
<reference evidence="3 4" key="1">
    <citation type="submission" date="2022-03" db="EMBL/GenBank/DDBJ databases">
        <authorList>
            <person name="Nunn A."/>
            <person name="Chopra R."/>
            <person name="Nunn A."/>
            <person name="Contreras Garrido A."/>
        </authorList>
    </citation>
    <scope>NUCLEOTIDE SEQUENCE [LARGE SCALE GENOMIC DNA]</scope>
</reference>
<dbReference type="PROSITE" id="PS50181">
    <property type="entry name" value="FBOX"/>
    <property type="match status" value="1"/>
</dbReference>
<dbReference type="Pfam" id="PF24758">
    <property type="entry name" value="LRR_At5g56370"/>
    <property type="match status" value="1"/>
</dbReference>